<accession>A0A8X6JIL5</accession>
<evidence type="ECO:0000313" key="2">
    <source>
        <dbReference type="EMBL" id="GFR08016.1"/>
    </source>
</evidence>
<evidence type="ECO:0000313" key="3">
    <source>
        <dbReference type="Proteomes" id="UP000887116"/>
    </source>
</evidence>
<evidence type="ECO:0000256" key="1">
    <source>
        <dbReference type="SAM" id="MobiDB-lite"/>
    </source>
</evidence>
<organism evidence="2 3">
    <name type="scientific">Trichonephila clavata</name>
    <name type="common">Joro spider</name>
    <name type="synonym">Nephila clavata</name>
    <dbReference type="NCBI Taxonomy" id="2740835"/>
    <lineage>
        <taxon>Eukaryota</taxon>
        <taxon>Metazoa</taxon>
        <taxon>Ecdysozoa</taxon>
        <taxon>Arthropoda</taxon>
        <taxon>Chelicerata</taxon>
        <taxon>Arachnida</taxon>
        <taxon>Araneae</taxon>
        <taxon>Araneomorphae</taxon>
        <taxon>Entelegynae</taxon>
        <taxon>Araneoidea</taxon>
        <taxon>Nephilidae</taxon>
        <taxon>Trichonephila</taxon>
    </lineage>
</organism>
<feature type="compositionally biased region" description="Polar residues" evidence="1">
    <location>
        <begin position="41"/>
        <end position="50"/>
    </location>
</feature>
<sequence>MICPSKESALECRGIKEMVRNLIREHFEMGHRSDSGKRQKTSVTETVRNSGENKYQVPITACKEQTKVKIIEEDKNSELEVLNNSGEEYIRQELEKLSKIAAENVQISKNLSKKTEEEGNISCTDLPTVAEECVETVAEECVETVAEECVETVAEECVETVAEECVETVAEECVETVAEECVETVAEECVETVAEECVEMVAEECVETVAEECVEMVAEECVK</sequence>
<dbReference type="EMBL" id="BMAO01016365">
    <property type="protein sequence ID" value="GFR08016.1"/>
    <property type="molecule type" value="Genomic_DNA"/>
</dbReference>
<gene>
    <name evidence="2" type="ORF">TNCT_172721</name>
</gene>
<comment type="caution">
    <text evidence="2">The sequence shown here is derived from an EMBL/GenBank/DDBJ whole genome shotgun (WGS) entry which is preliminary data.</text>
</comment>
<name>A0A8X6JIL5_TRICU</name>
<dbReference type="AlphaFoldDB" id="A0A8X6JIL5"/>
<dbReference type="Proteomes" id="UP000887116">
    <property type="component" value="Unassembled WGS sequence"/>
</dbReference>
<proteinExistence type="predicted"/>
<keyword evidence="3" id="KW-1185">Reference proteome</keyword>
<feature type="region of interest" description="Disordered" evidence="1">
    <location>
        <begin position="30"/>
        <end position="50"/>
    </location>
</feature>
<reference evidence="2" key="1">
    <citation type="submission" date="2020-07" db="EMBL/GenBank/DDBJ databases">
        <title>Multicomponent nature underlies the extraordinary mechanical properties of spider dragline silk.</title>
        <authorList>
            <person name="Kono N."/>
            <person name="Nakamura H."/>
            <person name="Mori M."/>
            <person name="Yoshida Y."/>
            <person name="Ohtoshi R."/>
            <person name="Malay A.D."/>
            <person name="Moran D.A.P."/>
            <person name="Tomita M."/>
            <person name="Numata K."/>
            <person name="Arakawa K."/>
        </authorList>
    </citation>
    <scope>NUCLEOTIDE SEQUENCE</scope>
</reference>
<protein>
    <submittedName>
        <fullName evidence="2">Uncharacterized protein</fullName>
    </submittedName>
</protein>